<feature type="coiled-coil region" evidence="1">
    <location>
        <begin position="43"/>
        <end position="70"/>
    </location>
</feature>
<keyword evidence="1" id="KW-0175">Coiled coil</keyword>
<accession>A0A371IWH4</accession>
<organism evidence="3 4">
    <name type="scientific">Romboutsia maritimum</name>
    <dbReference type="NCBI Taxonomy" id="2020948"/>
    <lineage>
        <taxon>Bacteria</taxon>
        <taxon>Bacillati</taxon>
        <taxon>Bacillota</taxon>
        <taxon>Clostridia</taxon>
        <taxon>Peptostreptococcales</taxon>
        <taxon>Peptostreptococcaceae</taxon>
        <taxon>Romboutsia</taxon>
    </lineage>
</organism>
<protein>
    <recommendedName>
        <fullName evidence="5">Copper transporter</fullName>
    </recommendedName>
</protein>
<dbReference type="GO" id="GO:0016020">
    <property type="term" value="C:membrane"/>
    <property type="evidence" value="ECO:0007669"/>
    <property type="project" value="InterPro"/>
</dbReference>
<feature type="transmembrane region" description="Helical" evidence="2">
    <location>
        <begin position="7"/>
        <end position="29"/>
    </location>
</feature>
<evidence type="ECO:0000313" key="3">
    <source>
        <dbReference type="EMBL" id="RDY24833.1"/>
    </source>
</evidence>
<evidence type="ECO:0000313" key="4">
    <source>
        <dbReference type="Proteomes" id="UP000243494"/>
    </source>
</evidence>
<name>A0A371IWH4_9FIRM</name>
<dbReference type="InterPro" id="IPR021522">
    <property type="entry name" value="MctB"/>
</dbReference>
<keyword evidence="4" id="KW-1185">Reference proteome</keyword>
<keyword evidence="2" id="KW-0472">Membrane</keyword>
<dbReference type="AlphaFoldDB" id="A0A371IWH4"/>
<sequence length="291" mass="32709">MHINMKYYIVTIGAIFIALGIGILVGFNLNYDQELSKQQSQVINDLDERFEALKETNDNLEDDLDKLGKDYNKTIEFINENVDKIIVNELTNKNIGIISTNENNDYTKDIEDVVNKANGKIAFSIVLKNSITDEVKLKEVSSKIGTEIKTTSDAIKYIKEALKGEDASDKLTYLQELGIIKLNTLGNEYTSYESVVIASSAEEKVAKTQFEKIDKNLINTLKEENKYIVAVQKQANKFPNIDLYTKDKVSTIDNVDEGVGKVSLAWILKQGNMVGKFGRLDSAESLLPYKK</sequence>
<keyword evidence="2" id="KW-1133">Transmembrane helix</keyword>
<dbReference type="Proteomes" id="UP000243494">
    <property type="component" value="Unassembled WGS sequence"/>
</dbReference>
<dbReference type="OrthoDB" id="2382049at2"/>
<evidence type="ECO:0000256" key="2">
    <source>
        <dbReference type="SAM" id="Phobius"/>
    </source>
</evidence>
<dbReference type="GO" id="GO:0055070">
    <property type="term" value="P:copper ion homeostasis"/>
    <property type="evidence" value="ECO:0007669"/>
    <property type="project" value="InterPro"/>
</dbReference>
<evidence type="ECO:0000256" key="1">
    <source>
        <dbReference type="SAM" id="Coils"/>
    </source>
</evidence>
<gene>
    <name evidence="3" type="ORF">CHF27_001145</name>
</gene>
<proteinExistence type="predicted"/>
<reference evidence="3 4" key="1">
    <citation type="journal article" date="2017" name="Genome Announc.">
        <title>Draft Genome Sequence of Romboutsia maritimum sp. nov. Strain CCRI-22766(T), Isolated from Coastal Estuarine Mud.</title>
        <authorList>
            <person name="Maheux A.F."/>
            <person name="Boudreau D.K."/>
            <person name="Berube E."/>
            <person name="Boissinot M."/>
            <person name="Raymond F."/>
            <person name="Brodeur S."/>
            <person name="Corbeil J."/>
            <person name="Brightwell G."/>
            <person name="Broda D."/>
            <person name="Omar R.F."/>
            <person name="Bergeron M.G."/>
        </authorList>
    </citation>
    <scope>NUCLEOTIDE SEQUENCE [LARGE SCALE GENOMIC DNA]</scope>
    <source>
        <strain evidence="3 4">CCRI-22766</strain>
    </source>
</reference>
<keyword evidence="2" id="KW-0812">Transmembrane</keyword>
<dbReference type="Pfam" id="PF11382">
    <property type="entry name" value="MctB"/>
    <property type="match status" value="1"/>
</dbReference>
<comment type="caution">
    <text evidence="3">The sequence shown here is derived from an EMBL/GenBank/DDBJ whole genome shotgun (WGS) entry which is preliminary data.</text>
</comment>
<dbReference type="EMBL" id="NOJZ02000001">
    <property type="protein sequence ID" value="RDY24833.1"/>
    <property type="molecule type" value="Genomic_DNA"/>
</dbReference>
<evidence type="ECO:0008006" key="5">
    <source>
        <dbReference type="Google" id="ProtNLM"/>
    </source>
</evidence>
<dbReference type="RefSeq" id="WP_095404808.1">
    <property type="nucleotide sequence ID" value="NZ_NOJZ02000001.1"/>
</dbReference>